<name>A0A075NXN6_9ALTE</name>
<dbReference type="EMBL" id="DONK01000054">
    <property type="protein sequence ID" value="HBU50380.1"/>
    <property type="molecule type" value="Genomic_DNA"/>
</dbReference>
<evidence type="ECO:0000313" key="7">
    <source>
        <dbReference type="Proteomes" id="UP000263517"/>
    </source>
</evidence>
<keyword evidence="6" id="KW-1185">Reference proteome</keyword>
<accession>A0A075NXN6</accession>
<dbReference type="PANTHER" id="PTHR31793:SF27">
    <property type="entry name" value="NOVEL THIOESTERASE SUPERFAMILY DOMAIN AND SAPOSIN A-TYPE DOMAIN CONTAINING PROTEIN (0610012H03RIK)"/>
    <property type="match status" value="1"/>
</dbReference>
<dbReference type="PANTHER" id="PTHR31793">
    <property type="entry name" value="4-HYDROXYBENZOYL-COA THIOESTERASE FAMILY MEMBER"/>
    <property type="match status" value="1"/>
</dbReference>
<dbReference type="Gene3D" id="3.10.129.10">
    <property type="entry name" value="Hotdog Thioesterase"/>
    <property type="match status" value="1"/>
</dbReference>
<evidence type="ECO:0000313" key="6">
    <source>
        <dbReference type="Proteomes" id="UP000056090"/>
    </source>
</evidence>
<evidence type="ECO:0000313" key="5">
    <source>
        <dbReference type="EMBL" id="HBU50380.1"/>
    </source>
</evidence>
<evidence type="ECO:0000313" key="3">
    <source>
        <dbReference type="EMBL" id="AIF97400.1"/>
    </source>
</evidence>
<dbReference type="Proteomes" id="UP000056090">
    <property type="component" value="Chromosome"/>
</dbReference>
<proteinExistence type="inferred from homology"/>
<comment type="similarity">
    <text evidence="1">Belongs to the 4-hydroxybenzoyl-CoA thioesterase family.</text>
</comment>
<reference evidence="7 8" key="2">
    <citation type="journal article" date="2018" name="Nat. Biotechnol.">
        <title>A standardized bacterial taxonomy based on genome phylogeny substantially revises the tree of life.</title>
        <authorList>
            <person name="Parks D.H."/>
            <person name="Chuvochina M."/>
            <person name="Waite D.W."/>
            <person name="Rinke C."/>
            <person name="Skarshewski A."/>
            <person name="Chaumeil P.A."/>
            <person name="Hugenholtz P."/>
        </authorList>
    </citation>
    <scope>NUCLEOTIDE SEQUENCE [LARGE SCALE GENOMIC DNA]</scope>
    <source>
        <strain evidence="5">UBA11621</strain>
        <strain evidence="4">UBA11978</strain>
    </source>
</reference>
<dbReference type="KEGG" id="aal:EP13_01075"/>
<sequence length="137" mass="15698">MNDETPLLTSFDVRFCETDALQHVSNTALVAWFEAAREPIFRIFTPSLDLKNWPLILASYKVDFLGQIFYGKPVTVKTFISRLGTSSFDVFQELWQDEKLCAKGVTTMVHFDYANQRSAPISPDIKQALMVHFKDTK</sequence>
<dbReference type="eggNOG" id="COG0824">
    <property type="taxonomic scope" value="Bacteria"/>
</dbReference>
<dbReference type="STRING" id="589873.EP12_01060"/>
<evidence type="ECO:0000256" key="2">
    <source>
        <dbReference type="ARBA" id="ARBA00022801"/>
    </source>
</evidence>
<dbReference type="AlphaFoldDB" id="A0A075NXN6"/>
<keyword evidence="2" id="KW-0378">Hydrolase</keyword>
<dbReference type="PATRIC" id="fig|589873.4.peg.219"/>
<dbReference type="EMBL" id="DNAN01000251">
    <property type="protein sequence ID" value="HAW75514.1"/>
    <property type="molecule type" value="Genomic_DNA"/>
</dbReference>
<dbReference type="GeneID" id="78253539"/>
<evidence type="ECO:0000313" key="4">
    <source>
        <dbReference type="EMBL" id="HAW75514.1"/>
    </source>
</evidence>
<dbReference type="InterPro" id="IPR050563">
    <property type="entry name" value="4-hydroxybenzoyl-CoA_TE"/>
</dbReference>
<protein>
    <submittedName>
        <fullName evidence="3 4">Thioesterase</fullName>
    </submittedName>
</protein>
<evidence type="ECO:0000256" key="1">
    <source>
        <dbReference type="ARBA" id="ARBA00005953"/>
    </source>
</evidence>
<dbReference type="GO" id="GO:0047617">
    <property type="term" value="F:fatty acyl-CoA hydrolase activity"/>
    <property type="evidence" value="ECO:0007669"/>
    <property type="project" value="TreeGrafter"/>
</dbReference>
<dbReference type="EMBL" id="CP008849">
    <property type="protein sequence ID" value="AIF97400.1"/>
    <property type="molecule type" value="Genomic_DNA"/>
</dbReference>
<dbReference type="OrthoDB" id="9799036at2"/>
<dbReference type="Proteomes" id="UP000264779">
    <property type="component" value="Unassembled WGS sequence"/>
</dbReference>
<dbReference type="RefSeq" id="WP_044055573.1">
    <property type="nucleotide sequence ID" value="NZ_CAJXAX010000011.1"/>
</dbReference>
<dbReference type="Proteomes" id="UP000263517">
    <property type="component" value="Unassembled WGS sequence"/>
</dbReference>
<dbReference type="KEGG" id="aaus:EP12_01060"/>
<organism evidence="3 6">
    <name type="scientific">Alteromonas australica</name>
    <dbReference type="NCBI Taxonomy" id="589873"/>
    <lineage>
        <taxon>Bacteria</taxon>
        <taxon>Pseudomonadati</taxon>
        <taxon>Pseudomonadota</taxon>
        <taxon>Gammaproteobacteria</taxon>
        <taxon>Alteromonadales</taxon>
        <taxon>Alteromonadaceae</taxon>
        <taxon>Alteromonas/Salinimonas group</taxon>
        <taxon>Alteromonas</taxon>
    </lineage>
</organism>
<reference evidence="3 6" key="1">
    <citation type="submission" date="2014-06" db="EMBL/GenBank/DDBJ databases">
        <title>Genomes of Alteromonas australica, a world apart.</title>
        <authorList>
            <person name="Gonzaga A."/>
            <person name="Lopez-Perez M."/>
            <person name="Rodriguez-Valera F."/>
        </authorList>
    </citation>
    <scope>NUCLEOTIDE SEQUENCE [LARGE SCALE GENOMIC DNA]</scope>
    <source>
        <strain evidence="3 6">H 17</strain>
    </source>
</reference>
<dbReference type="InterPro" id="IPR029069">
    <property type="entry name" value="HotDog_dom_sf"/>
</dbReference>
<gene>
    <name evidence="4" type="ORF">DCW74_07250</name>
    <name evidence="5" type="ORF">DEB45_03885</name>
    <name evidence="3" type="ORF">EP13_01075</name>
</gene>
<evidence type="ECO:0000313" key="8">
    <source>
        <dbReference type="Proteomes" id="UP000264779"/>
    </source>
</evidence>
<dbReference type="Pfam" id="PF13279">
    <property type="entry name" value="4HBT_2"/>
    <property type="match status" value="1"/>
</dbReference>
<dbReference type="CDD" id="cd00586">
    <property type="entry name" value="4HBT"/>
    <property type="match status" value="1"/>
</dbReference>
<dbReference type="SUPFAM" id="SSF54637">
    <property type="entry name" value="Thioesterase/thiol ester dehydrase-isomerase"/>
    <property type="match status" value="1"/>
</dbReference>